<comment type="caution">
    <text evidence="2">The sequence shown here is derived from an EMBL/GenBank/DDBJ whole genome shotgun (WGS) entry which is preliminary data.</text>
</comment>
<evidence type="ECO:0000313" key="3">
    <source>
        <dbReference type="Proteomes" id="UP000796761"/>
    </source>
</evidence>
<feature type="compositionally biased region" description="Polar residues" evidence="1">
    <location>
        <begin position="15"/>
        <end position="30"/>
    </location>
</feature>
<dbReference type="AlphaFoldDB" id="A0A8K1GFJ4"/>
<name>A0A8K1GFJ4_9PASS</name>
<sequence>MEKSEVLKNLHVNLHQHNVPATNPKSQKTKAGTGKMRNLSPQEQYRFDLKNLKVNKYLGPDEMCSHRFQWNWQMKWLHHYLSYLKSHGTL</sequence>
<dbReference type="EMBL" id="SWJQ01000296">
    <property type="protein sequence ID" value="TRZ16780.1"/>
    <property type="molecule type" value="Genomic_DNA"/>
</dbReference>
<proteinExistence type="predicted"/>
<organism evidence="2 3">
    <name type="scientific">Zosterops borbonicus</name>
    <dbReference type="NCBI Taxonomy" id="364589"/>
    <lineage>
        <taxon>Eukaryota</taxon>
        <taxon>Metazoa</taxon>
        <taxon>Chordata</taxon>
        <taxon>Craniata</taxon>
        <taxon>Vertebrata</taxon>
        <taxon>Euteleostomi</taxon>
        <taxon>Archelosauria</taxon>
        <taxon>Archosauria</taxon>
        <taxon>Dinosauria</taxon>
        <taxon>Saurischia</taxon>
        <taxon>Theropoda</taxon>
        <taxon>Coelurosauria</taxon>
        <taxon>Aves</taxon>
        <taxon>Neognathae</taxon>
        <taxon>Neoaves</taxon>
        <taxon>Telluraves</taxon>
        <taxon>Australaves</taxon>
        <taxon>Passeriformes</taxon>
        <taxon>Sylvioidea</taxon>
        <taxon>Zosteropidae</taxon>
        <taxon>Zosterops</taxon>
    </lineage>
</organism>
<accession>A0A8K1GFJ4</accession>
<evidence type="ECO:0000313" key="2">
    <source>
        <dbReference type="EMBL" id="TRZ16780.1"/>
    </source>
</evidence>
<keyword evidence="3" id="KW-1185">Reference proteome</keyword>
<reference evidence="2" key="1">
    <citation type="submission" date="2019-04" db="EMBL/GenBank/DDBJ databases">
        <title>Genome assembly of Zosterops borbonicus 15179.</title>
        <authorList>
            <person name="Leroy T."/>
            <person name="Anselmetti Y."/>
            <person name="Tilak M.-K."/>
            <person name="Nabholz B."/>
        </authorList>
    </citation>
    <scope>NUCLEOTIDE SEQUENCE</scope>
    <source>
        <strain evidence="2">HGM_15179</strain>
        <tissue evidence="2">Muscle</tissue>
    </source>
</reference>
<evidence type="ECO:0000256" key="1">
    <source>
        <dbReference type="SAM" id="MobiDB-lite"/>
    </source>
</evidence>
<feature type="region of interest" description="Disordered" evidence="1">
    <location>
        <begin position="14"/>
        <end position="40"/>
    </location>
</feature>
<dbReference type="Proteomes" id="UP000796761">
    <property type="component" value="Unassembled WGS sequence"/>
</dbReference>
<gene>
    <name evidence="2" type="ORF">HGM15179_010337</name>
</gene>
<protein>
    <submittedName>
        <fullName evidence="2">Uncharacterized protein</fullName>
    </submittedName>
</protein>